<evidence type="ECO:0000313" key="4">
    <source>
        <dbReference type="EMBL" id="ONU78652.1"/>
    </source>
</evidence>
<reference evidence="4 6" key="3">
    <citation type="submission" date="2016-08" db="EMBL/GenBank/DDBJ databases">
        <authorList>
            <person name="Seilhamer J.J."/>
        </authorList>
    </citation>
    <scope>NUCLEOTIDE SEQUENCE [LARGE SCALE GENOMIC DNA]</scope>
    <source>
        <strain evidence="4 6">VC14762</strain>
    </source>
</reference>
<evidence type="ECO:0000313" key="3">
    <source>
        <dbReference type="EMBL" id="MCW3713565.1"/>
    </source>
</evidence>
<comment type="caution">
    <text evidence="1">The sequence shown here is derived from an EMBL/GenBank/DDBJ whole genome shotgun (WGS) entry which is preliminary data.</text>
</comment>
<dbReference type="OMA" id="WDAYLTI"/>
<dbReference type="EMBL" id="MUTJ01000088">
    <property type="protein sequence ID" value="ONU78652.1"/>
    <property type="molecule type" value="Genomic_DNA"/>
</dbReference>
<dbReference type="Proteomes" id="UP000188543">
    <property type="component" value="Unassembled WGS sequence"/>
</dbReference>
<dbReference type="Proteomes" id="UP001199070">
    <property type="component" value="Unassembled WGS sequence"/>
</dbReference>
<reference evidence="2" key="9">
    <citation type="submission" date="2023-08" db="EMBL/GenBank/DDBJ databases">
        <title>A collection of bacterial strains from the Burkholderia cepacia Research Laboratory and Repository.</title>
        <authorList>
            <person name="Lipuma J."/>
            <person name="Spilker T."/>
        </authorList>
    </citation>
    <scope>NUCLEOTIDE SEQUENCE</scope>
    <source>
        <strain evidence="2">AU0862</strain>
    </source>
</reference>
<dbReference type="EMBL" id="JYMX02000015">
    <property type="protein sequence ID" value="MCW3713565.1"/>
    <property type="molecule type" value="Genomic_DNA"/>
</dbReference>
<evidence type="ECO:0000313" key="1">
    <source>
        <dbReference type="EMBL" id="KEA54850.1"/>
    </source>
</evidence>
<evidence type="ECO:0000313" key="6">
    <source>
        <dbReference type="Proteomes" id="UP000188543"/>
    </source>
</evidence>
<gene>
    <name evidence="4" type="ORF">A8E72_28680</name>
    <name evidence="1" type="ORF">DT99_34590</name>
    <name evidence="5" type="ORF">EGT41_20745</name>
    <name evidence="2" type="ORF">LGN22_27995</name>
    <name evidence="3" type="ORF">UE95_019960</name>
</gene>
<reference evidence="3 7" key="5">
    <citation type="journal article" date="2017" name="Front. Microbiol.">
        <title>Genomics Reveals a Unique Clone of Burkholderia cenocepacia Harboring an Actively Excising Novel Genomic Island.</title>
        <authorList>
            <person name="Patil P.P."/>
            <person name="Mali S."/>
            <person name="Midha S."/>
            <person name="Gautam V."/>
            <person name="Dash L."/>
            <person name="Kumar S."/>
            <person name="Shastri J."/>
            <person name="Singhal L."/>
            <person name="Patil P.B."/>
        </authorList>
    </citation>
    <scope>NUCLEOTIDE SEQUENCE [LARGE SCALE GENOMIC DNA]</scope>
    <source>
        <strain evidence="3 7">BC-19</strain>
    </source>
</reference>
<proteinExistence type="predicted"/>
<dbReference type="Gene3D" id="2.60.40.3910">
    <property type="entry name" value="Inclusion body protein"/>
    <property type="match status" value="1"/>
</dbReference>
<dbReference type="EMBL" id="JAIZTC010000009">
    <property type="protein sequence ID" value="MCA8382756.1"/>
    <property type="molecule type" value="Genomic_DNA"/>
</dbReference>
<reference evidence="3" key="8">
    <citation type="submission" date="2021-09" db="EMBL/GenBank/DDBJ databases">
        <authorList>
            <person name="Saroha T."/>
            <person name="Patil P."/>
            <person name="Gautam D.V."/>
            <person name="Patil D.P.B."/>
        </authorList>
    </citation>
    <scope>NUCLEOTIDE SEQUENCE</scope>
    <source>
        <strain evidence="3">BC-19</strain>
    </source>
</reference>
<reference evidence="8" key="6">
    <citation type="submission" date="2018-11" db="EMBL/GenBank/DDBJ databases">
        <title>FDA dAtabase for Regulatory Grade micrObial Sequences (FDA-ARGOS): Supporting development and validation of Infectious Disease Dx tests.</title>
        <authorList>
            <person name="Goldberg B."/>
            <person name="Campos J."/>
            <person name="Tallon L."/>
            <person name="Sadzewicz L."/>
            <person name="Zhao X."/>
            <person name="Vavikolanu K."/>
            <person name="Mehta A."/>
            <person name="Aluvathingal J."/>
            <person name="Nadendla S."/>
            <person name="Geyer C."/>
            <person name="Nandy P."/>
            <person name="Yan Y."/>
            <person name="Sichtig H."/>
        </authorList>
    </citation>
    <scope>NUCLEOTIDE SEQUENCE [LARGE SCALE GENOMIC DNA]</scope>
    <source>
        <strain evidence="8">FDAARGOS_544</strain>
    </source>
</reference>
<dbReference type="GeneID" id="99786656"/>
<reference evidence="3" key="2">
    <citation type="submission" date="2015-02" db="EMBL/GenBank/DDBJ databases">
        <authorList>
            <person name="Patil P.P."/>
            <person name="Midha S."/>
            <person name="Mali S."/>
            <person name="Gautam V."/>
            <person name="Dash L."/>
            <person name="Kumar S."/>
            <person name="Shastri J."/>
            <person name="Singhal L."/>
            <person name="Patil P.B."/>
        </authorList>
    </citation>
    <scope>NUCLEOTIDE SEQUENCE</scope>
    <source>
        <strain evidence="3">BC-19</strain>
    </source>
</reference>
<dbReference type="OrthoDB" id="8705346at2"/>
<dbReference type="EMBL" id="RKIO01000003">
    <property type="protein sequence ID" value="RSC10841.1"/>
    <property type="molecule type" value="Genomic_DNA"/>
</dbReference>
<dbReference type="Proteomes" id="UP000272140">
    <property type="component" value="Unassembled WGS sequence"/>
</dbReference>
<dbReference type="InterPro" id="IPR038712">
    <property type="entry name" value="PixA-like_sf"/>
</dbReference>
<dbReference type="Pfam" id="PF12306">
    <property type="entry name" value="PixA"/>
    <property type="match status" value="1"/>
</dbReference>
<dbReference type="InterPro" id="IPR021087">
    <property type="entry name" value="Uncharacterised_PixA/AidA"/>
</dbReference>
<dbReference type="Proteomes" id="UP000191686">
    <property type="component" value="Unassembled WGS sequence"/>
</dbReference>
<reference evidence="5" key="7">
    <citation type="submission" date="2018-11" db="EMBL/GenBank/DDBJ databases">
        <title>FDA dAtabase for Regulatory Grade micrObial Sequences (FDA-ARGOS): Supporting development and validation of Infectious Disease Dx tests.</title>
        <authorList>
            <person name="Plongla R."/>
            <person name="Gilligan P."/>
            <person name="Tallon L.J."/>
            <person name="Sadzewicz L."/>
            <person name="Zhao X."/>
            <person name="Vavikolanu K."/>
            <person name="Mehta A."/>
            <person name="Aluvathingal J."/>
            <person name="Nadendla S."/>
            <person name="Geyer C."/>
            <person name="Nandy P."/>
            <person name="Yan Y."/>
            <person name="Sichtig H."/>
        </authorList>
    </citation>
    <scope>NUCLEOTIDE SEQUENCE</scope>
    <source>
        <strain evidence="5">FDAARGOS_544</strain>
    </source>
</reference>
<name>A0A071M2V9_9BURK</name>
<dbReference type="AlphaFoldDB" id="A0A071M2V9"/>
<evidence type="ECO:0000313" key="8">
    <source>
        <dbReference type="Proteomes" id="UP000272140"/>
    </source>
</evidence>
<dbReference type="PATRIC" id="fig|95486.63.peg.2660"/>
<dbReference type="RefSeq" id="WP_006483191.1">
    <property type="nucleotide sequence ID" value="NZ_CADEQA010000004.1"/>
</dbReference>
<evidence type="ECO:0000313" key="7">
    <source>
        <dbReference type="Proteomes" id="UP000191686"/>
    </source>
</evidence>
<accession>A0A071M2V9</accession>
<organism evidence="1">
    <name type="scientific">Burkholderia cenocepacia</name>
    <dbReference type="NCBI Taxonomy" id="95486"/>
    <lineage>
        <taxon>Bacteria</taxon>
        <taxon>Pseudomonadati</taxon>
        <taxon>Pseudomonadota</taxon>
        <taxon>Betaproteobacteria</taxon>
        <taxon>Burkholderiales</taxon>
        <taxon>Burkholderiaceae</taxon>
        <taxon>Burkholderia</taxon>
        <taxon>Burkholderia cepacia complex</taxon>
    </lineage>
</organism>
<protein>
    <submittedName>
        <fullName evidence="2">Inclusion body family protein</fullName>
    </submittedName>
    <submittedName>
        <fullName evidence="1">Inclusion body protein</fullName>
    </submittedName>
</protein>
<evidence type="ECO:0000313" key="2">
    <source>
        <dbReference type="EMBL" id="MCA8382756.1"/>
    </source>
</evidence>
<reference evidence="3 7" key="4">
    <citation type="journal article" date="2017" name="Front. Microbiol.">
        <title>Genomics reveals a unique clone of Burkholderia cenocepacia harbouring an actively excising novel genomic island.</title>
        <authorList>
            <person name="Patil P."/>
            <person name="Mali S."/>
            <person name="Midha S."/>
            <person name="Gautam V."/>
            <person name="Dash L."/>
            <person name="Kumar S."/>
            <person name="Shastri J."/>
            <person name="Singhal L."/>
            <person name="Patil P.B."/>
        </authorList>
    </citation>
    <scope>NUCLEOTIDE SEQUENCE [LARGE SCALE GENOMIC DNA]</scope>
    <source>
        <strain evidence="3 7">BC-19</strain>
    </source>
</reference>
<dbReference type="SMR" id="A0A071M2V9"/>
<evidence type="ECO:0000313" key="5">
    <source>
        <dbReference type="EMBL" id="RSC10841.1"/>
    </source>
</evidence>
<dbReference type="EMBL" id="JJOA01000076">
    <property type="protein sequence ID" value="KEA54850.1"/>
    <property type="molecule type" value="Genomic_DNA"/>
</dbReference>
<sequence length="167" mass="18871">MSRVTDVLVSFDTETILKKYPNPSKNPAAPTLIDWRYVYMVTNQDNVISGQAGGELDLKAQVGDLIRWRETSLSLGFENQVVFYKFIGNVGNDLISTPTPRVAEASIPVPNTSKPEVPTCQKVANYYWSSECLKVGRVTYHFQFQIIDRNCQSQGCFSWDPFISIHN</sequence>
<reference evidence="1" key="1">
    <citation type="submission" date="2014-04" db="EMBL/GenBank/DDBJ databases">
        <title>In planta biocontrol of soil-borne Fusarium wilt of banana through a plant endophytic bacterium, Burkholderia cenocepacia 869T2.</title>
        <authorList>
            <person name="Ho Y.-N."/>
            <person name="Chiang H.-M."/>
            <person name="Chao C.-P."/>
            <person name="Su C.-C."/>
            <person name="Hsu H.-F."/>
            <person name="Guo C.-T."/>
            <person name="Hsieh J.-L."/>
            <person name="Huang C.-C."/>
        </authorList>
    </citation>
    <scope>NUCLEOTIDE SEQUENCE [LARGE SCALE GENOMIC DNA]</scope>
    <source>
        <strain evidence="1">869T2</strain>
    </source>
</reference>